<dbReference type="InterPro" id="IPR036761">
    <property type="entry name" value="TTHA0802/YceI-like_sf"/>
</dbReference>
<dbReference type="PANTHER" id="PTHR34406">
    <property type="entry name" value="PROTEIN YCEI"/>
    <property type="match status" value="1"/>
</dbReference>
<evidence type="ECO:0000256" key="1">
    <source>
        <dbReference type="SAM" id="SignalP"/>
    </source>
</evidence>
<dbReference type="InterPro" id="IPR007372">
    <property type="entry name" value="Lipid/polyisoprenoid-bd_YceI"/>
</dbReference>
<dbReference type="SMART" id="SM00867">
    <property type="entry name" value="YceI"/>
    <property type="match status" value="1"/>
</dbReference>
<dbReference type="Gene3D" id="2.40.128.110">
    <property type="entry name" value="Lipid/polyisoprenoid-binding, YceI-like"/>
    <property type="match status" value="1"/>
</dbReference>
<dbReference type="Pfam" id="PF04264">
    <property type="entry name" value="YceI"/>
    <property type="match status" value="1"/>
</dbReference>
<name>A0A9D1WA42_9SPHI</name>
<dbReference type="PANTHER" id="PTHR34406:SF1">
    <property type="entry name" value="PROTEIN YCEI"/>
    <property type="match status" value="1"/>
</dbReference>
<comment type="caution">
    <text evidence="3">The sequence shown here is derived from an EMBL/GenBank/DDBJ whole genome shotgun (WGS) entry which is preliminary data.</text>
</comment>
<feature type="signal peptide" evidence="1">
    <location>
        <begin position="1"/>
        <end position="22"/>
    </location>
</feature>
<dbReference type="Proteomes" id="UP000824156">
    <property type="component" value="Unassembled WGS sequence"/>
</dbReference>
<evidence type="ECO:0000259" key="2">
    <source>
        <dbReference type="SMART" id="SM00867"/>
    </source>
</evidence>
<sequence length="198" mass="22083">MRKLSLSLFLVLILSSFQFASAQVKWTVDPAHTNARFEVKHLGIAFVDGQFTTLEGEMESQNAEDFNNSKVSFTIDVNSVSTRVEDRDNHLKSDDFFNVEKYPNMTLKNAVLTRVKGSEYKLAGDLTIRDVTKKVTFDVVQNNGVITDPWGGTRIGFTATSTINRFDFNIAYNDNLPSGVPAVAPNIKITVNVELVKN</sequence>
<gene>
    <name evidence="3" type="ORF">H9853_10410</name>
</gene>
<dbReference type="AlphaFoldDB" id="A0A9D1WA42"/>
<feature type="domain" description="Lipid/polyisoprenoid-binding YceI-like" evidence="2">
    <location>
        <begin position="25"/>
        <end position="196"/>
    </location>
</feature>
<reference evidence="3" key="1">
    <citation type="journal article" date="2021" name="PeerJ">
        <title>Extensive microbial diversity within the chicken gut microbiome revealed by metagenomics and culture.</title>
        <authorList>
            <person name="Gilroy R."/>
            <person name="Ravi A."/>
            <person name="Getino M."/>
            <person name="Pursley I."/>
            <person name="Horton D.L."/>
            <person name="Alikhan N.F."/>
            <person name="Baker D."/>
            <person name="Gharbi K."/>
            <person name="Hall N."/>
            <person name="Watson M."/>
            <person name="Adriaenssens E.M."/>
            <person name="Foster-Nyarko E."/>
            <person name="Jarju S."/>
            <person name="Secka A."/>
            <person name="Antonio M."/>
            <person name="Oren A."/>
            <person name="Chaudhuri R.R."/>
            <person name="La Ragione R."/>
            <person name="Hildebrand F."/>
            <person name="Pallen M.J."/>
        </authorList>
    </citation>
    <scope>NUCLEOTIDE SEQUENCE</scope>
    <source>
        <strain evidence="3">1719</strain>
    </source>
</reference>
<evidence type="ECO:0000313" key="4">
    <source>
        <dbReference type="Proteomes" id="UP000824156"/>
    </source>
</evidence>
<keyword evidence="1" id="KW-0732">Signal</keyword>
<reference evidence="3" key="2">
    <citation type="submission" date="2021-04" db="EMBL/GenBank/DDBJ databases">
        <authorList>
            <person name="Gilroy R."/>
        </authorList>
    </citation>
    <scope>NUCLEOTIDE SEQUENCE</scope>
    <source>
        <strain evidence="3">1719</strain>
    </source>
</reference>
<proteinExistence type="predicted"/>
<accession>A0A9D1WA42</accession>
<organism evidence="3 4">
    <name type="scientific">Candidatus Sphingobacterium stercoripullorum</name>
    <dbReference type="NCBI Taxonomy" id="2838759"/>
    <lineage>
        <taxon>Bacteria</taxon>
        <taxon>Pseudomonadati</taxon>
        <taxon>Bacteroidota</taxon>
        <taxon>Sphingobacteriia</taxon>
        <taxon>Sphingobacteriales</taxon>
        <taxon>Sphingobacteriaceae</taxon>
        <taxon>Sphingobacterium</taxon>
    </lineage>
</organism>
<evidence type="ECO:0000313" key="3">
    <source>
        <dbReference type="EMBL" id="HIX55430.1"/>
    </source>
</evidence>
<protein>
    <submittedName>
        <fullName evidence="3">YceI family protein</fullName>
    </submittedName>
</protein>
<dbReference type="SUPFAM" id="SSF101874">
    <property type="entry name" value="YceI-like"/>
    <property type="match status" value="1"/>
</dbReference>
<dbReference type="EMBL" id="DXEZ01000293">
    <property type="protein sequence ID" value="HIX55430.1"/>
    <property type="molecule type" value="Genomic_DNA"/>
</dbReference>
<feature type="chain" id="PRO_5039403057" evidence="1">
    <location>
        <begin position="23"/>
        <end position="198"/>
    </location>
</feature>